<accession>A0A6B3LG61</accession>
<dbReference type="Proteomes" id="UP000475117">
    <property type="component" value="Chromosome"/>
</dbReference>
<reference evidence="2 3" key="1">
    <citation type="submission" date="2020-12" db="EMBL/GenBank/DDBJ databases">
        <title>Sulforoseuscoccus oceanibium gen. nov., sp. nov., a representative of the phylum Verrucomicrobia with special cytoplasmic membrane, and proposal of Sulforoseuscoccusaceae fam. nov.</title>
        <authorList>
            <person name="Xi F."/>
        </authorList>
    </citation>
    <scope>NUCLEOTIDE SEQUENCE [LARGE SCALE GENOMIC DNA]</scope>
    <source>
        <strain evidence="2 3">T37</strain>
    </source>
</reference>
<proteinExistence type="predicted"/>
<feature type="compositionally biased region" description="Basic and acidic residues" evidence="1">
    <location>
        <begin position="269"/>
        <end position="282"/>
    </location>
</feature>
<gene>
    <name evidence="2" type="ORF">G3M56_009130</name>
</gene>
<organism evidence="2 3">
    <name type="scientific">Sulfuriroseicoccus oceanibius</name>
    <dbReference type="NCBI Taxonomy" id="2707525"/>
    <lineage>
        <taxon>Bacteria</taxon>
        <taxon>Pseudomonadati</taxon>
        <taxon>Verrucomicrobiota</taxon>
        <taxon>Verrucomicrobiia</taxon>
        <taxon>Verrucomicrobiales</taxon>
        <taxon>Verrucomicrobiaceae</taxon>
        <taxon>Sulfuriroseicoccus</taxon>
    </lineage>
</organism>
<feature type="compositionally biased region" description="Polar residues" evidence="1">
    <location>
        <begin position="256"/>
        <end position="268"/>
    </location>
</feature>
<dbReference type="AlphaFoldDB" id="A0A6B3LG61"/>
<dbReference type="RefSeq" id="WP_164365719.1">
    <property type="nucleotide sequence ID" value="NZ_CP066776.1"/>
</dbReference>
<evidence type="ECO:0000313" key="2">
    <source>
        <dbReference type="EMBL" id="QQL44055.1"/>
    </source>
</evidence>
<evidence type="ECO:0000313" key="3">
    <source>
        <dbReference type="Proteomes" id="UP000475117"/>
    </source>
</evidence>
<dbReference type="EMBL" id="CP066776">
    <property type="protein sequence ID" value="QQL44055.1"/>
    <property type="molecule type" value="Genomic_DNA"/>
</dbReference>
<keyword evidence="3" id="KW-1185">Reference proteome</keyword>
<evidence type="ECO:0000256" key="1">
    <source>
        <dbReference type="SAM" id="MobiDB-lite"/>
    </source>
</evidence>
<protein>
    <submittedName>
        <fullName evidence="2">Uncharacterized protein</fullName>
    </submittedName>
</protein>
<sequence>MKPVSLRPIIGPELREQFEEFGRRMREWNAELNESFTQIAEGFQRIQKAFPEDIRVLSQNGWFISFWHTPITGLTPVAHLFSNGDAEQGHEAMCRHFSDVLDGVEEDLVKRNPRRAEILTKAFRAHRDQDYELSVPVFLAQADGIASEMLGVSVYTRHSSKRKKMAEAIEQLDPKGLEDPMLRLVIGDLPITASTTSEEYSDKSLNRHAIIHGIDVSYGTKLNSYRALSWLQYASYFEEAARWSERRSNKVEQGVAPQSATRSESNSEGDAKPQPETEVRSR</sequence>
<name>A0A6B3LG61_9BACT</name>
<dbReference type="KEGG" id="soa:G3M56_009130"/>
<feature type="region of interest" description="Disordered" evidence="1">
    <location>
        <begin position="245"/>
        <end position="282"/>
    </location>
</feature>